<gene>
    <name evidence="4" type="ORF">KL86SPO_40677</name>
</gene>
<dbReference type="InterPro" id="IPR012338">
    <property type="entry name" value="Beta-lactam/transpept-like"/>
</dbReference>
<dbReference type="InterPro" id="IPR001466">
    <property type="entry name" value="Beta-lactam-related"/>
</dbReference>
<dbReference type="RefSeq" id="WP_288184928.1">
    <property type="nucleotide sequence ID" value="NZ_LT608335.1"/>
</dbReference>
<evidence type="ECO:0000259" key="2">
    <source>
        <dbReference type="Pfam" id="PF00144"/>
    </source>
</evidence>
<dbReference type="InterPro" id="IPR036582">
    <property type="entry name" value="Mao_N_sf"/>
</dbReference>
<dbReference type="Gene3D" id="3.30.457.10">
    <property type="entry name" value="Copper amine oxidase-like, N-terminal domain"/>
    <property type="match status" value="1"/>
</dbReference>
<dbReference type="PANTHER" id="PTHR46825:SF8">
    <property type="entry name" value="BETA-LACTAMASE-RELATED"/>
    <property type="match status" value="1"/>
</dbReference>
<organism evidence="4">
    <name type="scientific">uncultured Sporomusa sp</name>
    <dbReference type="NCBI Taxonomy" id="307249"/>
    <lineage>
        <taxon>Bacteria</taxon>
        <taxon>Bacillati</taxon>
        <taxon>Bacillota</taxon>
        <taxon>Negativicutes</taxon>
        <taxon>Selenomonadales</taxon>
        <taxon>Sporomusaceae</taxon>
        <taxon>Sporomusa</taxon>
        <taxon>environmental samples</taxon>
    </lineage>
</organism>
<reference evidence="4" key="1">
    <citation type="submission" date="2016-08" db="EMBL/GenBank/DDBJ databases">
        <authorList>
            <person name="Seilhamer J.J."/>
        </authorList>
    </citation>
    <scope>NUCLEOTIDE SEQUENCE</scope>
    <source>
        <strain evidence="4">86</strain>
    </source>
</reference>
<keyword evidence="1" id="KW-0732">Signal</keyword>
<dbReference type="InterPro" id="IPR012854">
    <property type="entry name" value="Cu_amine_oxidase-like_N"/>
</dbReference>
<dbReference type="PANTHER" id="PTHR46825">
    <property type="entry name" value="D-ALANYL-D-ALANINE-CARBOXYPEPTIDASE/ENDOPEPTIDASE AMPH"/>
    <property type="match status" value="1"/>
</dbReference>
<accession>A0A212LXD9</accession>
<feature type="domain" description="Copper amine oxidase-like N-terminal" evidence="3">
    <location>
        <begin position="449"/>
        <end position="547"/>
    </location>
</feature>
<dbReference type="Pfam" id="PF00144">
    <property type="entry name" value="Beta-lactamase"/>
    <property type="match status" value="1"/>
</dbReference>
<dbReference type="EMBL" id="FMJE01000004">
    <property type="protein sequence ID" value="SCM82192.1"/>
    <property type="molecule type" value="Genomic_DNA"/>
</dbReference>
<evidence type="ECO:0000313" key="4">
    <source>
        <dbReference type="EMBL" id="SCM82192.1"/>
    </source>
</evidence>
<dbReference type="Pfam" id="PF07833">
    <property type="entry name" value="Cu_amine_oxidN1"/>
    <property type="match status" value="1"/>
</dbReference>
<dbReference type="Gene3D" id="3.40.710.10">
    <property type="entry name" value="DD-peptidase/beta-lactamase superfamily"/>
    <property type="match status" value="1"/>
</dbReference>
<dbReference type="AlphaFoldDB" id="A0A212LXD9"/>
<evidence type="ECO:0000259" key="3">
    <source>
        <dbReference type="Pfam" id="PF07833"/>
    </source>
</evidence>
<dbReference type="InterPro" id="IPR050491">
    <property type="entry name" value="AmpC-like"/>
</dbReference>
<protein>
    <submittedName>
        <fullName evidence="4">Beta-lactamase</fullName>
    </submittedName>
</protein>
<dbReference type="SUPFAM" id="SSF56601">
    <property type="entry name" value="beta-lactamase/transpeptidase-like"/>
    <property type="match status" value="1"/>
</dbReference>
<evidence type="ECO:0000256" key="1">
    <source>
        <dbReference type="SAM" id="SignalP"/>
    </source>
</evidence>
<dbReference type="SUPFAM" id="SSF55383">
    <property type="entry name" value="Copper amine oxidase, domain N"/>
    <property type="match status" value="1"/>
</dbReference>
<name>A0A212LXD9_9FIRM</name>
<sequence>MFPIRFSQLVPVALAGIALVLSLLTQPALASQPEPPPGYFALQPYKQPAKPTALDKRLLAAMEAHKVVGLSAAVFKDNKLIWSGGYGWADLNTGREVTADTLFRAASISKMVTATALMQLYDQGKFDLDDDIGSYLGYPVRNPYYPAANITFRQLLTHTSSITDSGMYNSIVENNPELLQTIDIKDLLVPGGRYYTQATFAGYAPGSQFSYSNFGTGIVGSLVEKISGLPFDTYCARYIFKPLSMDAGFEPANIKNWQNIAVLYRPSANLTSFRPTRDNYNGIKPAPTAITAPLGSALGRSPAGGLRSSSTDLAKFMQAHMNGGVYKRTRILTADTADLMHSMQWVGNSMDGFYKQKGLNFHITDDLVPGRRLLGHSGEAYGLSGDAYYDPESNLGIVFMVNGANLINATPFYSVENTIAKTLFDAFAPKGKSSAKLIKTKDNAAFVTVNNRKIALGVPAAVMKAGKTQLLFLPAIAAADALATGIEQTGDTVTFTSGQNKATLTAGQLAMTVNDKTILLPQSPYKQNGQLLVPVRELAAALSINVKIKV</sequence>
<feature type="chain" id="PRO_5012916843" evidence="1">
    <location>
        <begin position="31"/>
        <end position="550"/>
    </location>
</feature>
<feature type="domain" description="Beta-lactamase-related" evidence="2">
    <location>
        <begin position="56"/>
        <end position="405"/>
    </location>
</feature>
<feature type="signal peptide" evidence="1">
    <location>
        <begin position="1"/>
        <end position="30"/>
    </location>
</feature>
<proteinExistence type="predicted"/>